<gene>
    <name evidence="2" type="ORF">EGD98_20590</name>
</gene>
<dbReference type="GO" id="GO:0003871">
    <property type="term" value="F:5-methyltetrahydropteroyltriglutamate-homocysteine S-methyltransferase activity"/>
    <property type="evidence" value="ECO:0007669"/>
    <property type="project" value="InterPro"/>
</dbReference>
<feature type="domain" description="Cobalamin-independent methionine synthase MetE N-terminal" evidence="1">
    <location>
        <begin position="86"/>
        <end position="276"/>
    </location>
</feature>
<keyword evidence="3" id="KW-1185">Reference proteome</keyword>
<organism evidence="2 3">
    <name type="scientific">Haloarcula salinisoli</name>
    <dbReference type="NCBI Taxonomy" id="2487746"/>
    <lineage>
        <taxon>Archaea</taxon>
        <taxon>Methanobacteriati</taxon>
        <taxon>Methanobacteriota</taxon>
        <taxon>Stenosarchaea group</taxon>
        <taxon>Halobacteria</taxon>
        <taxon>Halobacteriales</taxon>
        <taxon>Haloarculaceae</taxon>
        <taxon>Haloarcula</taxon>
    </lineage>
</organism>
<dbReference type="InterPro" id="IPR013215">
    <property type="entry name" value="Cbl-indep_Met_Synth_N"/>
</dbReference>
<keyword evidence="2" id="KW-0808">Transferase</keyword>
<sequence>MIDYMSATTGLHPLPDWAKEELAELKGHQKQDLLTGDEGGEIVAAYDRARSDVVETQADAGLDLVSEGQLRWDDMLTHVLSVTENVETRGIVRYYDNNNFYRDPVVTGELEPTGDVARDVEQAMETTDATVGGVLPGPYSLAELASDEFYGEDRFLEALATFLADEAAELPDMDTVFLLEPSLAVDQPDEPVRVREAIETVADAIDASVLVHTYWGTVSETVYEQLLDASVDGVGFDLVTSRADSVSLVSEYGLTESVLLGVVNGQNTRLEDADDVRHTSREFVDRAAETPEQVYLSPNTELFYLPTNRCEAKLETLARAADTVEVST</sequence>
<accession>A0A8J7YIF5</accession>
<dbReference type="SUPFAM" id="SSF51726">
    <property type="entry name" value="UROD/MetE-like"/>
    <property type="match status" value="1"/>
</dbReference>
<dbReference type="GO" id="GO:0008652">
    <property type="term" value="P:amino acid biosynthetic process"/>
    <property type="evidence" value="ECO:0007669"/>
    <property type="project" value="InterPro"/>
</dbReference>
<protein>
    <submittedName>
        <fullName evidence="2">5-methyltetrahydropteroyltriglutamate--homocysteine methyltransferase</fullName>
    </submittedName>
</protein>
<evidence type="ECO:0000313" key="3">
    <source>
        <dbReference type="Proteomes" id="UP000783863"/>
    </source>
</evidence>
<dbReference type="PANTHER" id="PTHR30519">
    <property type="entry name" value="5-METHYLTETRAHYDROPTEROYLTRIGLUTAMATE--HOMOCYSTEINE METHYLTRANSFERASE"/>
    <property type="match status" value="1"/>
</dbReference>
<evidence type="ECO:0000259" key="1">
    <source>
        <dbReference type="Pfam" id="PF08267"/>
    </source>
</evidence>
<dbReference type="EMBL" id="RKLQ01000007">
    <property type="protein sequence ID" value="MBX0306047.1"/>
    <property type="molecule type" value="Genomic_DNA"/>
</dbReference>
<reference evidence="2" key="1">
    <citation type="submission" date="2021-06" db="EMBL/GenBank/DDBJ databases">
        <title>Halomicroarcula sp. F24A a new haloarchaeum isolated from saline soil.</title>
        <authorList>
            <person name="Duran-Viseras A."/>
            <person name="Sanchez-Porro C."/>
            <person name="Ventosa A."/>
        </authorList>
    </citation>
    <scope>NUCLEOTIDE SEQUENCE</scope>
    <source>
        <strain evidence="2">F24A</strain>
    </source>
</reference>
<name>A0A8J7YIF5_9EURY</name>
<keyword evidence="2" id="KW-0489">Methyltransferase</keyword>
<dbReference type="Proteomes" id="UP000783863">
    <property type="component" value="Unassembled WGS sequence"/>
</dbReference>
<dbReference type="GO" id="GO:0008270">
    <property type="term" value="F:zinc ion binding"/>
    <property type="evidence" value="ECO:0007669"/>
    <property type="project" value="InterPro"/>
</dbReference>
<dbReference type="InterPro" id="IPR038071">
    <property type="entry name" value="UROD/MetE-like_sf"/>
</dbReference>
<evidence type="ECO:0000313" key="2">
    <source>
        <dbReference type="EMBL" id="MBX0306047.1"/>
    </source>
</evidence>
<dbReference type="RefSeq" id="WP_220590238.1">
    <property type="nucleotide sequence ID" value="NZ_RKLQ01000007.1"/>
</dbReference>
<dbReference type="AlphaFoldDB" id="A0A8J7YIF5"/>
<proteinExistence type="predicted"/>
<dbReference type="Gene3D" id="3.20.20.210">
    <property type="match status" value="1"/>
</dbReference>
<dbReference type="GO" id="GO:0032259">
    <property type="term" value="P:methylation"/>
    <property type="evidence" value="ECO:0007669"/>
    <property type="project" value="UniProtKB-KW"/>
</dbReference>
<dbReference type="Pfam" id="PF08267">
    <property type="entry name" value="Meth_synt_1"/>
    <property type="match status" value="1"/>
</dbReference>
<comment type="caution">
    <text evidence="2">The sequence shown here is derived from an EMBL/GenBank/DDBJ whole genome shotgun (WGS) entry which is preliminary data.</text>
</comment>